<dbReference type="InterPro" id="IPR036397">
    <property type="entry name" value="RNaseH_sf"/>
</dbReference>
<comment type="function">
    <text evidence="6">Exonuclease involved in the 3' processing of various precursor tRNAs. Initiates hydrolysis at the 3'-terminus of an RNA molecule and releases 5'-mononucleotides.</text>
</comment>
<evidence type="ECO:0000259" key="7">
    <source>
        <dbReference type="PROSITE" id="PS50967"/>
    </source>
</evidence>
<dbReference type="GO" id="GO:0000166">
    <property type="term" value="F:nucleotide binding"/>
    <property type="evidence" value="ECO:0007669"/>
    <property type="project" value="InterPro"/>
</dbReference>
<dbReference type="Gene3D" id="1.10.150.80">
    <property type="entry name" value="HRDC domain"/>
    <property type="match status" value="1"/>
</dbReference>
<dbReference type="GO" id="GO:0005737">
    <property type="term" value="C:cytoplasm"/>
    <property type="evidence" value="ECO:0007669"/>
    <property type="project" value="UniProtKB-SubCell"/>
</dbReference>
<feature type="domain" description="HRDC" evidence="7">
    <location>
        <begin position="234"/>
        <end position="315"/>
    </location>
</feature>
<dbReference type="PANTHER" id="PTHR47649">
    <property type="entry name" value="RIBONUCLEASE D"/>
    <property type="match status" value="1"/>
</dbReference>
<keyword evidence="3 6" id="KW-0540">Nuclease</keyword>
<comment type="catalytic activity">
    <reaction evidence="6">
        <text>Exonucleolytic cleavage that removes extra residues from the 3'-terminus of tRNA to produce 5'-mononucleotides.</text>
        <dbReference type="EC" id="3.1.13.5"/>
    </reaction>
</comment>
<dbReference type="InterPro" id="IPR002562">
    <property type="entry name" value="3'-5'_exonuclease_dom"/>
</dbReference>
<protein>
    <recommendedName>
        <fullName evidence="6">Ribonuclease D</fullName>
        <shortName evidence="6">RNase D</shortName>
        <ecNumber evidence="6">3.1.13.5</ecNumber>
    </recommendedName>
</protein>
<keyword evidence="5 6" id="KW-0269">Exonuclease</keyword>
<dbReference type="SUPFAM" id="SSF47819">
    <property type="entry name" value="HRDC-like"/>
    <property type="match status" value="2"/>
</dbReference>
<dbReference type="SMART" id="SM00474">
    <property type="entry name" value="35EXOc"/>
    <property type="match status" value="1"/>
</dbReference>
<comment type="cofactor">
    <cofactor evidence="6">
        <name>a divalent metal cation</name>
        <dbReference type="ChEBI" id="CHEBI:60240"/>
    </cofactor>
</comment>
<evidence type="ECO:0000256" key="6">
    <source>
        <dbReference type="HAMAP-Rule" id="MF_01899"/>
    </source>
</evidence>
<evidence type="ECO:0000313" key="8">
    <source>
        <dbReference type="EMBL" id="KIL98459.1"/>
    </source>
</evidence>
<evidence type="ECO:0000256" key="4">
    <source>
        <dbReference type="ARBA" id="ARBA00022801"/>
    </source>
</evidence>
<dbReference type="CDD" id="cd06142">
    <property type="entry name" value="RNaseD_exo"/>
    <property type="match status" value="1"/>
</dbReference>
<dbReference type="SMART" id="SM00341">
    <property type="entry name" value="HRDC"/>
    <property type="match status" value="1"/>
</dbReference>
<dbReference type="EMBL" id="JXSL01000028">
    <property type="protein sequence ID" value="KIL98459.1"/>
    <property type="molecule type" value="Genomic_DNA"/>
</dbReference>
<reference evidence="8 9" key="1">
    <citation type="submission" date="2015-01" db="EMBL/GenBank/DDBJ databases">
        <title>Genome Sequence of Magnetospirillum magnetotacticum Strain MS-1.</title>
        <authorList>
            <person name="Marinov G.K."/>
            <person name="Smalley M.D."/>
            <person name="DeSalvo G."/>
        </authorList>
    </citation>
    <scope>NUCLEOTIDE SEQUENCE [LARGE SCALE GENOMIC DNA]</scope>
    <source>
        <strain evidence="8 9">MS-1</strain>
    </source>
</reference>
<dbReference type="STRING" id="272627.CCC_03742"/>
<dbReference type="Proteomes" id="UP000031971">
    <property type="component" value="Unassembled WGS sequence"/>
</dbReference>
<dbReference type="SUPFAM" id="SSF53098">
    <property type="entry name" value="Ribonuclease H-like"/>
    <property type="match status" value="1"/>
</dbReference>
<dbReference type="InterPro" id="IPR051086">
    <property type="entry name" value="RNase_D-like"/>
</dbReference>
<dbReference type="AlphaFoldDB" id="A0A0C2YFG5"/>
<dbReference type="InterPro" id="IPR012337">
    <property type="entry name" value="RNaseH-like_sf"/>
</dbReference>
<evidence type="ECO:0000313" key="9">
    <source>
        <dbReference type="Proteomes" id="UP000031971"/>
    </source>
</evidence>
<sequence>MLGRSSGGLIEAPACPKARQGVSVAAMPMISDTESLAAFCRRLKSAPFVTVDTEFMREKTYWPQLCLVQVAGPDEARAIDPLAPGMDLTPLFELMADTNVLKVFHAARQDVEIFLHLADAIPTPIFDTQIAAMVCGFGDSVGYETLASQLAKARIDKSMRFTDWSIRPLSEKQIQYALADVTHLRVAYEKLVRKLERNGRIEWLSEEMALLTEPGTYRVDPENAWRRLKPRSTSGRFLAVLKELAAWREREAQERDLPRQRILRDETLTEIAAHHPTDTHELGRTRGIGKGLVEGKMGQAILEAVKRAMAIPEADCPKPSDRVDVPKGFGPVVELLKVLLKMKCDEHGVAGKLIANSADIDAIAADDDADVPALHGWRRELFGEDALKLKHGRLGLGFCTDGRRLRTVAIEPVEACSAEPVAAD</sequence>
<evidence type="ECO:0000256" key="5">
    <source>
        <dbReference type="ARBA" id="ARBA00022839"/>
    </source>
</evidence>
<name>A0A0C2YFG5_PARME</name>
<accession>A0A0C2YFG5</accession>
<evidence type="ECO:0000256" key="1">
    <source>
        <dbReference type="ARBA" id="ARBA00022490"/>
    </source>
</evidence>
<organism evidence="8 9">
    <name type="scientific">Paramagnetospirillum magnetotacticum MS-1</name>
    <dbReference type="NCBI Taxonomy" id="272627"/>
    <lineage>
        <taxon>Bacteria</taxon>
        <taxon>Pseudomonadati</taxon>
        <taxon>Pseudomonadota</taxon>
        <taxon>Alphaproteobacteria</taxon>
        <taxon>Rhodospirillales</taxon>
        <taxon>Magnetospirillaceae</taxon>
        <taxon>Paramagnetospirillum</taxon>
    </lineage>
</organism>
<dbReference type="NCBIfam" id="TIGR01388">
    <property type="entry name" value="rnd"/>
    <property type="match status" value="1"/>
</dbReference>
<dbReference type="InterPro" id="IPR010997">
    <property type="entry name" value="HRDC-like_sf"/>
</dbReference>
<keyword evidence="4 6" id="KW-0378">Hydrolase</keyword>
<dbReference type="HAMAP" id="MF_01899">
    <property type="entry name" value="RNase_D"/>
    <property type="match status" value="1"/>
</dbReference>
<gene>
    <name evidence="6" type="primary">rnd</name>
    <name evidence="8" type="ORF">CCC_03742</name>
</gene>
<dbReference type="EC" id="3.1.13.5" evidence="6"/>
<dbReference type="InterPro" id="IPR044876">
    <property type="entry name" value="HRDC_dom_sf"/>
</dbReference>
<comment type="subcellular location">
    <subcellularLocation>
        <location evidence="6">Cytoplasm</location>
    </subcellularLocation>
</comment>
<dbReference type="Gene3D" id="3.30.420.10">
    <property type="entry name" value="Ribonuclease H-like superfamily/Ribonuclease H"/>
    <property type="match status" value="1"/>
</dbReference>
<keyword evidence="9" id="KW-1185">Reference proteome</keyword>
<proteinExistence type="inferred from homology"/>
<keyword evidence="1 6" id="KW-0963">Cytoplasm</keyword>
<dbReference type="Pfam" id="PF01612">
    <property type="entry name" value="DNA_pol_A_exo1"/>
    <property type="match status" value="1"/>
</dbReference>
<dbReference type="GO" id="GO:0033890">
    <property type="term" value="F:ribonuclease D activity"/>
    <property type="evidence" value="ECO:0007669"/>
    <property type="project" value="UniProtKB-UniRule"/>
</dbReference>
<dbReference type="InterPro" id="IPR002121">
    <property type="entry name" value="HRDC_dom"/>
</dbReference>
<comment type="caution">
    <text evidence="8">The sequence shown here is derived from an EMBL/GenBank/DDBJ whole genome shotgun (WGS) entry which is preliminary data.</text>
</comment>
<dbReference type="GO" id="GO:0008408">
    <property type="term" value="F:3'-5' exonuclease activity"/>
    <property type="evidence" value="ECO:0007669"/>
    <property type="project" value="InterPro"/>
</dbReference>
<keyword evidence="2 6" id="KW-0819">tRNA processing</keyword>
<dbReference type="InterPro" id="IPR006292">
    <property type="entry name" value="RNase_D"/>
</dbReference>
<dbReference type="GO" id="GO:0042780">
    <property type="term" value="P:tRNA 3'-end processing"/>
    <property type="evidence" value="ECO:0007669"/>
    <property type="project" value="UniProtKB-UniRule"/>
</dbReference>
<dbReference type="GO" id="GO:0003676">
    <property type="term" value="F:nucleic acid binding"/>
    <property type="evidence" value="ECO:0007669"/>
    <property type="project" value="InterPro"/>
</dbReference>
<dbReference type="Pfam" id="PF00570">
    <property type="entry name" value="HRDC"/>
    <property type="match status" value="1"/>
</dbReference>
<dbReference type="PROSITE" id="PS50967">
    <property type="entry name" value="HRDC"/>
    <property type="match status" value="1"/>
</dbReference>
<evidence type="ECO:0000256" key="3">
    <source>
        <dbReference type="ARBA" id="ARBA00022722"/>
    </source>
</evidence>
<comment type="similarity">
    <text evidence="6">Belongs to the RNase D family.</text>
</comment>
<dbReference type="PANTHER" id="PTHR47649:SF1">
    <property type="entry name" value="RIBONUCLEASE D"/>
    <property type="match status" value="1"/>
</dbReference>
<evidence type="ECO:0000256" key="2">
    <source>
        <dbReference type="ARBA" id="ARBA00022694"/>
    </source>
</evidence>